<feature type="compositionally biased region" description="Basic and acidic residues" evidence="1">
    <location>
        <begin position="42"/>
        <end position="51"/>
    </location>
</feature>
<dbReference type="Proteomes" id="UP000800235">
    <property type="component" value="Unassembled WGS sequence"/>
</dbReference>
<reference evidence="2" key="1">
    <citation type="journal article" date="2020" name="Stud. Mycol.">
        <title>101 Dothideomycetes genomes: a test case for predicting lifestyles and emergence of pathogens.</title>
        <authorList>
            <person name="Haridas S."/>
            <person name="Albert R."/>
            <person name="Binder M."/>
            <person name="Bloem J."/>
            <person name="Labutti K."/>
            <person name="Salamov A."/>
            <person name="Andreopoulos B."/>
            <person name="Baker S."/>
            <person name="Barry K."/>
            <person name="Bills G."/>
            <person name="Bluhm B."/>
            <person name="Cannon C."/>
            <person name="Castanera R."/>
            <person name="Culley D."/>
            <person name="Daum C."/>
            <person name="Ezra D."/>
            <person name="Gonzalez J."/>
            <person name="Henrissat B."/>
            <person name="Kuo A."/>
            <person name="Liang C."/>
            <person name="Lipzen A."/>
            <person name="Lutzoni F."/>
            <person name="Magnuson J."/>
            <person name="Mondo S."/>
            <person name="Nolan M."/>
            <person name="Ohm R."/>
            <person name="Pangilinan J."/>
            <person name="Park H.-J."/>
            <person name="Ramirez L."/>
            <person name="Alfaro M."/>
            <person name="Sun H."/>
            <person name="Tritt A."/>
            <person name="Yoshinaga Y."/>
            <person name="Zwiers L.-H."/>
            <person name="Turgeon B."/>
            <person name="Goodwin S."/>
            <person name="Spatafora J."/>
            <person name="Crous P."/>
            <person name="Grigoriev I."/>
        </authorList>
    </citation>
    <scope>NUCLEOTIDE SEQUENCE</scope>
    <source>
        <strain evidence="2">CBS 130266</strain>
    </source>
</reference>
<feature type="region of interest" description="Disordered" evidence="1">
    <location>
        <begin position="1"/>
        <end position="51"/>
    </location>
</feature>
<evidence type="ECO:0000313" key="2">
    <source>
        <dbReference type="EMBL" id="KAF2434243.1"/>
    </source>
</evidence>
<dbReference type="AlphaFoldDB" id="A0A9P4U2Q0"/>
<evidence type="ECO:0000256" key="1">
    <source>
        <dbReference type="SAM" id="MobiDB-lite"/>
    </source>
</evidence>
<organism evidence="2 3">
    <name type="scientific">Tothia fuscella</name>
    <dbReference type="NCBI Taxonomy" id="1048955"/>
    <lineage>
        <taxon>Eukaryota</taxon>
        <taxon>Fungi</taxon>
        <taxon>Dikarya</taxon>
        <taxon>Ascomycota</taxon>
        <taxon>Pezizomycotina</taxon>
        <taxon>Dothideomycetes</taxon>
        <taxon>Pleosporomycetidae</taxon>
        <taxon>Venturiales</taxon>
        <taxon>Cylindrosympodiaceae</taxon>
        <taxon>Tothia</taxon>
    </lineage>
</organism>
<evidence type="ECO:0000313" key="3">
    <source>
        <dbReference type="Proteomes" id="UP000800235"/>
    </source>
</evidence>
<accession>A0A9P4U2Q0</accession>
<name>A0A9P4U2Q0_9PEZI</name>
<sequence length="507" mass="57816">MSNPPQFSPQLIQQPKQTSHSLQFYNQRSLNSTPAKAPSRPTGEKKLDEKSQKRLQDYHFEEEEVMIVVWRFLVEQEKTDPNEVAEMLERTFGKRMNGKMLRKQYHKYRSKEWLRFKATEALRTCTEEDPRVKFILRWPHNKVYTAKRDYQAERDEIISKTSSAKSLLRLCMEGHGMVVIAELEKCCPKCCMNCNRDHWGMGDMLFLGLLPRCFFPTPNLGYVCVGGHGYIQGCDSTTCCPRCCPGCDQKVCSKESTRLVRGMISLKMIHTDGQNNSTCDVASGTAQVAATRRRANTPSQELESSVLGVSSASNSRIGMSFDSGQIINTRNSSPCPRVAKRTDQKEQCPTFTTKKKEEISLSERPPSTTGNEETIRMPSFLRISHHTPLSLADDLRLARDLASGNFDRTVYPGAKCTLWKGLGEGTFFCETCFEFGTNEILLADLLVEHERKRIKCSSYCRIVKGRYLVEHIDSRNDNSNDRWARLGTVHWHRECSQCTPVLTVKKM</sequence>
<gene>
    <name evidence="2" type="ORF">EJ08DRAFT_726923</name>
</gene>
<protein>
    <submittedName>
        <fullName evidence="2">Uncharacterized protein</fullName>
    </submittedName>
</protein>
<dbReference type="EMBL" id="MU007017">
    <property type="protein sequence ID" value="KAF2434243.1"/>
    <property type="molecule type" value="Genomic_DNA"/>
</dbReference>
<comment type="caution">
    <text evidence="2">The sequence shown here is derived from an EMBL/GenBank/DDBJ whole genome shotgun (WGS) entry which is preliminary data.</text>
</comment>
<keyword evidence="3" id="KW-1185">Reference proteome</keyword>
<proteinExistence type="predicted"/>
<feature type="compositionally biased region" description="Polar residues" evidence="1">
    <location>
        <begin position="1"/>
        <end position="34"/>
    </location>
</feature>